<dbReference type="InterPro" id="IPR052038">
    <property type="entry name" value="Type-VII_TA_antitoxin"/>
</dbReference>
<name>A0ABY4CLX7_9BACL</name>
<evidence type="ECO:0000256" key="6">
    <source>
        <dbReference type="ARBA" id="ARBA00022741"/>
    </source>
</evidence>
<evidence type="ECO:0000313" key="11">
    <source>
        <dbReference type="EMBL" id="UOF91510.1"/>
    </source>
</evidence>
<dbReference type="InterPro" id="IPR002934">
    <property type="entry name" value="Polymerase_NTP_transf_dom"/>
</dbReference>
<evidence type="ECO:0000256" key="8">
    <source>
        <dbReference type="ARBA" id="ARBA00022842"/>
    </source>
</evidence>
<keyword evidence="6" id="KW-0547">Nucleotide-binding</keyword>
<evidence type="ECO:0000259" key="10">
    <source>
        <dbReference type="Pfam" id="PF01909"/>
    </source>
</evidence>
<keyword evidence="7" id="KW-0067">ATP-binding</keyword>
<keyword evidence="8" id="KW-0460">Magnesium</keyword>
<reference evidence="11" key="1">
    <citation type="submission" date="2021-12" db="EMBL/GenBank/DDBJ databases">
        <title>Alicyclobacillaceae gen. nov., sp. nov., isolated from chalcocite enrichment system.</title>
        <authorList>
            <person name="Jiang Z."/>
        </authorList>
    </citation>
    <scope>NUCLEOTIDE SEQUENCE</scope>
    <source>
        <strain evidence="11">MYW30-H2</strain>
    </source>
</reference>
<accession>A0ABY4CLX7</accession>
<dbReference type="PANTHER" id="PTHR33571:SF12">
    <property type="entry name" value="BSL3053 PROTEIN"/>
    <property type="match status" value="1"/>
</dbReference>
<dbReference type="Proteomes" id="UP000830167">
    <property type="component" value="Chromosome"/>
</dbReference>
<comment type="similarity">
    <text evidence="9">Belongs to the MntA antitoxin family.</text>
</comment>
<proteinExistence type="inferred from homology"/>
<dbReference type="RefSeq" id="WP_347438201.1">
    <property type="nucleotide sequence ID" value="NZ_CP089291.1"/>
</dbReference>
<evidence type="ECO:0000256" key="3">
    <source>
        <dbReference type="ARBA" id="ARBA00022679"/>
    </source>
</evidence>
<keyword evidence="3" id="KW-0808">Transferase</keyword>
<evidence type="ECO:0000256" key="1">
    <source>
        <dbReference type="ARBA" id="ARBA00001946"/>
    </source>
</evidence>
<dbReference type="Pfam" id="PF01909">
    <property type="entry name" value="NTP_transf_2"/>
    <property type="match status" value="1"/>
</dbReference>
<keyword evidence="12" id="KW-1185">Reference proteome</keyword>
<evidence type="ECO:0000256" key="7">
    <source>
        <dbReference type="ARBA" id="ARBA00022840"/>
    </source>
</evidence>
<dbReference type="SUPFAM" id="SSF81301">
    <property type="entry name" value="Nucleotidyltransferase"/>
    <property type="match status" value="1"/>
</dbReference>
<evidence type="ECO:0000313" key="12">
    <source>
        <dbReference type="Proteomes" id="UP000830167"/>
    </source>
</evidence>
<keyword evidence="5" id="KW-0479">Metal-binding</keyword>
<dbReference type="InterPro" id="IPR043519">
    <property type="entry name" value="NT_sf"/>
</dbReference>
<sequence>MDSRIIRYRNEILQTASKYQVKNVRIFGSQVRGEEKENSDLDLLVEFENPNLIQRISLKQELEDLLGMPVDVLTEATVHPMLKDRIMLEAVPL</sequence>
<protein>
    <submittedName>
        <fullName evidence="11">Nucleotidyltransferase family protein</fullName>
    </submittedName>
</protein>
<evidence type="ECO:0000256" key="2">
    <source>
        <dbReference type="ARBA" id="ARBA00022649"/>
    </source>
</evidence>
<organism evidence="11 12">
    <name type="scientific">Fodinisporobacter ferrooxydans</name>
    <dbReference type="NCBI Taxonomy" id="2901836"/>
    <lineage>
        <taxon>Bacteria</taxon>
        <taxon>Bacillati</taxon>
        <taxon>Bacillota</taxon>
        <taxon>Bacilli</taxon>
        <taxon>Bacillales</taxon>
        <taxon>Alicyclobacillaceae</taxon>
        <taxon>Fodinisporobacter</taxon>
    </lineage>
</organism>
<dbReference type="Gene3D" id="3.30.460.10">
    <property type="entry name" value="Beta Polymerase, domain 2"/>
    <property type="match status" value="1"/>
</dbReference>
<dbReference type="PANTHER" id="PTHR33571">
    <property type="entry name" value="SSL8005 PROTEIN"/>
    <property type="match status" value="1"/>
</dbReference>
<gene>
    <name evidence="11" type="ORF">LSG31_04460</name>
</gene>
<feature type="domain" description="Polymerase nucleotidyl transferase" evidence="10">
    <location>
        <begin position="14"/>
        <end position="90"/>
    </location>
</feature>
<dbReference type="EMBL" id="CP089291">
    <property type="protein sequence ID" value="UOF91510.1"/>
    <property type="molecule type" value="Genomic_DNA"/>
</dbReference>
<evidence type="ECO:0000256" key="5">
    <source>
        <dbReference type="ARBA" id="ARBA00022723"/>
    </source>
</evidence>
<keyword evidence="4" id="KW-0548">Nucleotidyltransferase</keyword>
<evidence type="ECO:0000256" key="9">
    <source>
        <dbReference type="ARBA" id="ARBA00038276"/>
    </source>
</evidence>
<keyword evidence="2" id="KW-1277">Toxin-antitoxin system</keyword>
<evidence type="ECO:0000256" key="4">
    <source>
        <dbReference type="ARBA" id="ARBA00022695"/>
    </source>
</evidence>
<comment type="cofactor">
    <cofactor evidence="1">
        <name>Mg(2+)</name>
        <dbReference type="ChEBI" id="CHEBI:18420"/>
    </cofactor>
</comment>
<dbReference type="CDD" id="cd05403">
    <property type="entry name" value="NT_KNTase_like"/>
    <property type="match status" value="1"/>
</dbReference>